<name>A0A2T0FK98_9ASCO</name>
<dbReference type="OrthoDB" id="4087708at2759"/>
<dbReference type="Pfam" id="PF25078">
    <property type="entry name" value="DUF7801"/>
    <property type="match status" value="1"/>
</dbReference>
<dbReference type="Pfam" id="PF15456">
    <property type="entry name" value="Uds1"/>
    <property type="match status" value="1"/>
</dbReference>
<keyword evidence="1" id="KW-0175">Coiled coil</keyword>
<evidence type="ECO:0000256" key="1">
    <source>
        <dbReference type="SAM" id="Coils"/>
    </source>
</evidence>
<evidence type="ECO:0000256" key="2">
    <source>
        <dbReference type="SAM" id="MobiDB-lite"/>
    </source>
</evidence>
<feature type="coiled-coil region" evidence="1">
    <location>
        <begin position="301"/>
        <end position="384"/>
    </location>
</feature>
<feature type="compositionally biased region" description="Polar residues" evidence="2">
    <location>
        <begin position="445"/>
        <end position="472"/>
    </location>
</feature>
<evidence type="ECO:0000259" key="4">
    <source>
        <dbReference type="Pfam" id="PF25078"/>
    </source>
</evidence>
<accession>A0A2T0FK98</accession>
<feature type="region of interest" description="Disordered" evidence="2">
    <location>
        <begin position="189"/>
        <end position="212"/>
    </location>
</feature>
<dbReference type="InterPro" id="IPR056703">
    <property type="entry name" value="DUF7801"/>
</dbReference>
<dbReference type="EMBL" id="NDIQ01000021">
    <property type="protein sequence ID" value="PRT55410.1"/>
    <property type="molecule type" value="Genomic_DNA"/>
</dbReference>
<organism evidence="5 6">
    <name type="scientific">Wickerhamiella sorbophila</name>
    <dbReference type="NCBI Taxonomy" id="45607"/>
    <lineage>
        <taxon>Eukaryota</taxon>
        <taxon>Fungi</taxon>
        <taxon>Dikarya</taxon>
        <taxon>Ascomycota</taxon>
        <taxon>Saccharomycotina</taxon>
        <taxon>Dipodascomycetes</taxon>
        <taxon>Dipodascales</taxon>
        <taxon>Trichomonascaceae</taxon>
        <taxon>Wickerhamiella</taxon>
    </lineage>
</organism>
<evidence type="ECO:0000313" key="6">
    <source>
        <dbReference type="Proteomes" id="UP000238350"/>
    </source>
</evidence>
<dbReference type="AlphaFoldDB" id="A0A2T0FK98"/>
<dbReference type="RefSeq" id="XP_024665355.1">
    <property type="nucleotide sequence ID" value="XM_024809587.1"/>
</dbReference>
<feature type="domain" description="Up-regulated during septation protein 1" evidence="3">
    <location>
        <begin position="56"/>
        <end position="178"/>
    </location>
</feature>
<feature type="coiled-coil region" evidence="1">
    <location>
        <begin position="134"/>
        <end position="168"/>
    </location>
</feature>
<evidence type="ECO:0000259" key="3">
    <source>
        <dbReference type="Pfam" id="PF15456"/>
    </source>
</evidence>
<feature type="domain" description="DUF7801" evidence="4">
    <location>
        <begin position="277"/>
        <end position="380"/>
    </location>
</feature>
<reference evidence="5 6" key="1">
    <citation type="submission" date="2017-04" db="EMBL/GenBank/DDBJ databases">
        <title>Genome sequencing of [Candida] sorbophila.</title>
        <authorList>
            <person name="Ahn J.O."/>
        </authorList>
    </citation>
    <scope>NUCLEOTIDE SEQUENCE [LARGE SCALE GENOMIC DNA]</scope>
    <source>
        <strain evidence="5 6">DS02</strain>
    </source>
</reference>
<protein>
    <submittedName>
        <fullName evidence="5">Uncharacterized protein</fullName>
    </submittedName>
</protein>
<dbReference type="InterPro" id="IPR029191">
    <property type="entry name" value="Uds1"/>
</dbReference>
<feature type="region of interest" description="Disordered" evidence="2">
    <location>
        <begin position="434"/>
        <end position="543"/>
    </location>
</feature>
<comment type="caution">
    <text evidence="5">The sequence shown here is derived from an EMBL/GenBank/DDBJ whole genome shotgun (WGS) entry which is preliminary data.</text>
</comment>
<proteinExistence type="predicted"/>
<dbReference type="GeneID" id="36516778"/>
<sequence>MQTVGYDPSQTSLNTSSSSVYQGFETVQSPEEYLAAPPVLLNGDEQRAALDGPLASAVEACQDNQVLTASELQRLSRKIKEVDTKISETAGQLEVEHKMAEAASSLSRLHLEGKKKENRMSRVFSSGEKAKRLSRQAEDEIEVSMTRIKDLEASLLRLQFDRSQLELRIVRHYAALLAQHALHSQAGNNAASIEGPRGQAHARTDSSQTMRASNFGAEADVRDEIAILAMKIKATLPRAEFKDTSDLAVVSTGIKTLVQDRGRLSRALQDSQSDATAHRTRAEQLNYQVSQREAAEDPVERARLNAELLELQRNLDDERKRTNQLRLRSEAQRQELEHTVTSLEEVTRIAVDYEHERNGFGEIVEQLEERVKDLEAKDLDSQAVTRLESTGPCGILCREFRSILHEQQQKHWIELRRLRELIVNVNRKPALTPTLAAAPAAEPHGTSTPPRSKPSSEPVQEMNITPPQSSDRGQSDVVPESLPRSSYMRYEAQAEPVQMPASPVRVPEQLQIQSPMATSRMSRYAPHTQQQKPQVSKDDYDLL</sequence>
<evidence type="ECO:0000313" key="5">
    <source>
        <dbReference type="EMBL" id="PRT55410.1"/>
    </source>
</evidence>
<feature type="compositionally biased region" description="Polar residues" evidence="2">
    <location>
        <begin position="510"/>
        <end position="534"/>
    </location>
</feature>
<gene>
    <name evidence="5" type="ORF">B9G98_03030</name>
</gene>
<keyword evidence="6" id="KW-1185">Reference proteome</keyword>
<dbReference type="Proteomes" id="UP000238350">
    <property type="component" value="Unassembled WGS sequence"/>
</dbReference>